<accession>A0A3N1PD44</accession>
<dbReference type="OrthoDB" id="9938105at2"/>
<sequence length="55" mass="5983">MFEQFDHVVRVIGLVLLILGWLLKSRNTMLIGGLLIFGAAFISTELSGAIDKAGH</sequence>
<keyword evidence="1" id="KW-0472">Membrane</keyword>
<name>A0A3N1PD44_9GAMM</name>
<comment type="caution">
    <text evidence="2">The sequence shown here is derived from an EMBL/GenBank/DDBJ whole genome shotgun (WGS) entry which is preliminary data.</text>
</comment>
<reference evidence="2 3" key="1">
    <citation type="submission" date="2018-11" db="EMBL/GenBank/DDBJ databases">
        <title>Genomic Encyclopedia of Type Strains, Phase IV (KMG-IV): sequencing the most valuable type-strain genomes for metagenomic binning, comparative biology and taxonomic classification.</title>
        <authorList>
            <person name="Goeker M."/>
        </authorList>
    </citation>
    <scope>NUCLEOTIDE SEQUENCE [LARGE SCALE GENOMIC DNA]</scope>
    <source>
        <strain evidence="2 3">DSM 21945</strain>
    </source>
</reference>
<feature type="transmembrane region" description="Helical" evidence="1">
    <location>
        <begin position="7"/>
        <end position="23"/>
    </location>
</feature>
<evidence type="ECO:0000313" key="3">
    <source>
        <dbReference type="Proteomes" id="UP000268033"/>
    </source>
</evidence>
<evidence type="ECO:0000256" key="1">
    <source>
        <dbReference type="SAM" id="Phobius"/>
    </source>
</evidence>
<keyword evidence="3" id="KW-1185">Reference proteome</keyword>
<gene>
    <name evidence="2" type="ORF">EDC28_106185</name>
</gene>
<proteinExistence type="predicted"/>
<keyword evidence="1" id="KW-0812">Transmembrane</keyword>
<evidence type="ECO:0000313" key="2">
    <source>
        <dbReference type="EMBL" id="ROQ24937.1"/>
    </source>
</evidence>
<dbReference type="AlphaFoldDB" id="A0A3N1PD44"/>
<dbReference type="RefSeq" id="WP_157052950.1">
    <property type="nucleotide sequence ID" value="NZ_JBLXAC010000006.1"/>
</dbReference>
<organism evidence="2 3">
    <name type="scientific">Gallaecimonas pentaromativorans</name>
    <dbReference type="NCBI Taxonomy" id="584787"/>
    <lineage>
        <taxon>Bacteria</taxon>
        <taxon>Pseudomonadati</taxon>
        <taxon>Pseudomonadota</taxon>
        <taxon>Gammaproteobacteria</taxon>
        <taxon>Enterobacterales</taxon>
        <taxon>Gallaecimonadaceae</taxon>
        <taxon>Gallaecimonas</taxon>
    </lineage>
</organism>
<dbReference type="EMBL" id="RJUL01000006">
    <property type="protein sequence ID" value="ROQ24937.1"/>
    <property type="molecule type" value="Genomic_DNA"/>
</dbReference>
<feature type="transmembrane region" description="Helical" evidence="1">
    <location>
        <begin position="29"/>
        <end position="50"/>
    </location>
</feature>
<keyword evidence="1" id="KW-1133">Transmembrane helix</keyword>
<protein>
    <submittedName>
        <fullName evidence="2">Uncharacterized protein</fullName>
    </submittedName>
</protein>
<dbReference type="Proteomes" id="UP000268033">
    <property type="component" value="Unassembled WGS sequence"/>
</dbReference>